<name>A0A1X6XKJ2_9MICO</name>
<evidence type="ECO:0000256" key="2">
    <source>
        <dbReference type="SAM" id="MobiDB-lite"/>
    </source>
</evidence>
<keyword evidence="3" id="KW-0472">Membrane</keyword>
<feature type="transmembrane region" description="Helical" evidence="3">
    <location>
        <begin position="70"/>
        <end position="95"/>
    </location>
</feature>
<reference evidence="5" key="1">
    <citation type="submission" date="2017-02" db="EMBL/GenBank/DDBJ databases">
        <authorList>
            <person name="Dridi B."/>
        </authorList>
    </citation>
    <scope>NUCLEOTIDE SEQUENCE [LARGE SCALE GENOMIC DNA]</scope>
    <source>
        <strain evidence="5">B Co 03.10</strain>
    </source>
</reference>
<gene>
    <name evidence="4" type="ORF">FM105_10140</name>
</gene>
<evidence type="ECO:0000256" key="3">
    <source>
        <dbReference type="SAM" id="Phobius"/>
    </source>
</evidence>
<accession>A0A1X6XKJ2</accession>
<feature type="region of interest" description="Disordered" evidence="2">
    <location>
        <begin position="340"/>
        <end position="392"/>
    </location>
</feature>
<keyword evidence="3" id="KW-0812">Transmembrane</keyword>
<evidence type="ECO:0000313" key="5">
    <source>
        <dbReference type="Proteomes" id="UP000196581"/>
    </source>
</evidence>
<protein>
    <submittedName>
        <fullName evidence="4">Uncharacterized protein</fullName>
    </submittedName>
</protein>
<dbReference type="AlphaFoldDB" id="A0A1X6XKJ2"/>
<feature type="transmembrane region" description="Helical" evidence="3">
    <location>
        <begin position="101"/>
        <end position="127"/>
    </location>
</feature>
<feature type="coiled-coil region" evidence="1">
    <location>
        <begin position="301"/>
        <end position="335"/>
    </location>
</feature>
<keyword evidence="5" id="KW-1185">Reference proteome</keyword>
<keyword evidence="1" id="KW-0175">Coiled coil</keyword>
<feature type="compositionally biased region" description="Basic and acidic residues" evidence="2">
    <location>
        <begin position="374"/>
        <end position="392"/>
    </location>
</feature>
<dbReference type="Proteomes" id="UP000196581">
    <property type="component" value="Unassembled WGS sequence"/>
</dbReference>
<organism evidence="4 5">
    <name type="scientific">Brevibacterium yomogidense</name>
    <dbReference type="NCBI Taxonomy" id="946573"/>
    <lineage>
        <taxon>Bacteria</taxon>
        <taxon>Bacillati</taxon>
        <taxon>Actinomycetota</taxon>
        <taxon>Actinomycetes</taxon>
        <taxon>Micrococcales</taxon>
        <taxon>Brevibacteriaceae</taxon>
        <taxon>Brevibacterium</taxon>
    </lineage>
</organism>
<sequence>MARHPWKKLWREQCAGRMPAYRILVPDSVTDSVLRAWEARGYALPASRQTNPARVLGTPGETRNLIRSNVLFRALTGAGAATTGVVGLGTFGISWLAGDPFAGGIAATGLLAAGTGATGAVTGTKYLRDPKRLSRKDREVARSARWITPTALGFVPGVKNAQDTDEQRLFHLAVTLATRIAATRAWTHPILADHVARVDLDEMVANVGVRLVELVTVRTELDAMSDGAEAVRVTAYLGRLAEAFESIADRVLSMHEYLEHLRALDAQLIALDHSERTREVGERVLDIVSRTAGDESIGAQFRDLNMEAESHAESIAKLLEELDETADDFDDLDSQIAKAAQTGGARVNGDRGEDQPAALPAEADPATRIDAFLDGERETTRVDVRRQHSDDA</sequence>
<proteinExistence type="predicted"/>
<keyword evidence="3" id="KW-1133">Transmembrane helix</keyword>
<dbReference type="EMBL" id="FWFF01000017">
    <property type="protein sequence ID" value="SLM99027.1"/>
    <property type="molecule type" value="Genomic_DNA"/>
</dbReference>
<dbReference type="RefSeq" id="WP_179207149.1">
    <property type="nucleotide sequence ID" value="NZ_FWFF01000017.1"/>
</dbReference>
<evidence type="ECO:0000313" key="4">
    <source>
        <dbReference type="EMBL" id="SLM99027.1"/>
    </source>
</evidence>
<evidence type="ECO:0000256" key="1">
    <source>
        <dbReference type="SAM" id="Coils"/>
    </source>
</evidence>